<evidence type="ECO:0000256" key="5">
    <source>
        <dbReference type="ARBA" id="ARBA00022517"/>
    </source>
</evidence>
<proteinExistence type="inferred from homology"/>
<dbReference type="Pfam" id="PF15341">
    <property type="entry name" value="SLX9"/>
    <property type="match status" value="1"/>
</dbReference>
<comment type="function">
    <text evidence="7">Involved in ribosome biogenesis. Required for normal pre-rRNA processing in internal transcribed spacer 1 (ITS1). May be involved in the movements of the replication forks.</text>
</comment>
<reference evidence="8 9" key="1">
    <citation type="submission" date="2016-03" db="EMBL/GenBank/DDBJ databases">
        <authorList>
            <person name="Devillers H."/>
        </authorList>
    </citation>
    <scope>NUCLEOTIDE SEQUENCE [LARGE SCALE GENOMIC DNA]</scope>
    <source>
        <strain evidence="8">CBS 6772</strain>
    </source>
</reference>
<comment type="subunit">
    <text evidence="3">Interacts with the 35S, 23S and 20S pre-rRNAs and with the U3 snoRNA.</text>
</comment>
<dbReference type="OMA" id="PKAYLHQ"/>
<keyword evidence="6" id="KW-0539">Nucleus</keyword>
<evidence type="ECO:0000313" key="8">
    <source>
        <dbReference type="EMBL" id="SCW01325.1"/>
    </source>
</evidence>
<evidence type="ECO:0000256" key="4">
    <source>
        <dbReference type="ARBA" id="ARBA00021321"/>
    </source>
</evidence>
<dbReference type="AlphaFoldDB" id="A0A1G4MBV6"/>
<dbReference type="STRING" id="4955.A0A1G4MBV6"/>
<evidence type="ECO:0000256" key="1">
    <source>
        <dbReference type="ARBA" id="ARBA00004604"/>
    </source>
</evidence>
<keyword evidence="5" id="KW-0690">Ribosome biogenesis</keyword>
<name>A0A1G4MBV6_LACFM</name>
<evidence type="ECO:0000256" key="3">
    <source>
        <dbReference type="ARBA" id="ARBA00011523"/>
    </source>
</evidence>
<organism evidence="8 9">
    <name type="scientific">Lachancea fermentati</name>
    <name type="common">Zygosaccharomyces fermentati</name>
    <dbReference type="NCBI Taxonomy" id="4955"/>
    <lineage>
        <taxon>Eukaryota</taxon>
        <taxon>Fungi</taxon>
        <taxon>Dikarya</taxon>
        <taxon>Ascomycota</taxon>
        <taxon>Saccharomycotina</taxon>
        <taxon>Saccharomycetes</taxon>
        <taxon>Saccharomycetales</taxon>
        <taxon>Saccharomycetaceae</taxon>
        <taxon>Lachancea</taxon>
    </lineage>
</organism>
<evidence type="ECO:0000256" key="2">
    <source>
        <dbReference type="ARBA" id="ARBA00011022"/>
    </source>
</evidence>
<dbReference type="OrthoDB" id="4068648at2759"/>
<dbReference type="GO" id="GO:0005730">
    <property type="term" value="C:nucleolus"/>
    <property type="evidence" value="ECO:0007669"/>
    <property type="project" value="UniProtKB-SubCell"/>
</dbReference>
<keyword evidence="9" id="KW-1185">Reference proteome</keyword>
<protein>
    <recommendedName>
        <fullName evidence="4">Ribosome biogenesis protein SLX9</fullName>
    </recommendedName>
</protein>
<comment type="subcellular location">
    <subcellularLocation>
        <location evidence="1">Nucleus</location>
        <location evidence="1">Nucleolus</location>
    </subcellularLocation>
</comment>
<dbReference type="Proteomes" id="UP000190831">
    <property type="component" value="Chromosome D"/>
</dbReference>
<dbReference type="EMBL" id="LT598492">
    <property type="protein sequence ID" value="SCW01325.1"/>
    <property type="molecule type" value="Genomic_DNA"/>
</dbReference>
<dbReference type="InterPro" id="IPR028160">
    <property type="entry name" value="Slx9-like"/>
</dbReference>
<evidence type="ECO:0000313" key="9">
    <source>
        <dbReference type="Proteomes" id="UP000190831"/>
    </source>
</evidence>
<dbReference type="GO" id="GO:0000462">
    <property type="term" value="P:maturation of SSU-rRNA from tricistronic rRNA transcript (SSU-rRNA, 5.8S rRNA, LSU-rRNA)"/>
    <property type="evidence" value="ECO:0007669"/>
    <property type="project" value="InterPro"/>
</dbReference>
<accession>A0A1G4MBV6</accession>
<sequence length="194" mass="21952">MVAKKRNQLRTKAALRLNQAAETDPVDVAMGPQVEDPKAFLHQPRETKKEKMYNKSHSFLTKVQQQSSLGAGISKSALRRRKRKLRDDLKPKMHDLLVSLEQEGVLQETMEHGQEHDNQSVTKIVAAKNLSPAHSTPAESGSIVVKKNQPNIRNQKGAKILAQKETQRFSTVLRDQQFQQNPFAALKEVIKMQK</sequence>
<dbReference type="GO" id="GO:0030686">
    <property type="term" value="C:90S preribosome"/>
    <property type="evidence" value="ECO:0007669"/>
    <property type="project" value="InterPro"/>
</dbReference>
<comment type="similarity">
    <text evidence="2">Belongs to the SLX9 family.</text>
</comment>
<evidence type="ECO:0000256" key="7">
    <source>
        <dbReference type="ARBA" id="ARBA00025083"/>
    </source>
</evidence>
<dbReference type="GO" id="GO:0030688">
    <property type="term" value="C:preribosome, small subunit precursor"/>
    <property type="evidence" value="ECO:0007669"/>
    <property type="project" value="InterPro"/>
</dbReference>
<gene>
    <name evidence="8" type="ORF">LAFE_0D10088G</name>
</gene>
<evidence type="ECO:0000256" key="6">
    <source>
        <dbReference type="ARBA" id="ARBA00023242"/>
    </source>
</evidence>